<dbReference type="PANTHER" id="PTHR19303">
    <property type="entry name" value="TRANSPOSON"/>
    <property type="match status" value="1"/>
</dbReference>
<evidence type="ECO:0000256" key="1">
    <source>
        <dbReference type="ARBA" id="ARBA00004123"/>
    </source>
</evidence>
<dbReference type="Pfam" id="PF03184">
    <property type="entry name" value="DDE_1"/>
    <property type="match status" value="1"/>
</dbReference>
<evidence type="ECO:0000259" key="5">
    <source>
        <dbReference type="PROSITE" id="PS50960"/>
    </source>
</evidence>
<dbReference type="Pfam" id="PF03221">
    <property type="entry name" value="HTH_Tnp_Tc5"/>
    <property type="match status" value="1"/>
</dbReference>
<dbReference type="InterPro" id="IPR007889">
    <property type="entry name" value="HTH_Psq"/>
</dbReference>
<keyword evidence="2 4" id="KW-0238">DNA-binding</keyword>
<reference evidence="8" key="1">
    <citation type="submission" date="2025-08" db="UniProtKB">
        <authorList>
            <consortium name="RefSeq"/>
        </authorList>
    </citation>
    <scope>IDENTIFICATION</scope>
</reference>
<feature type="DNA-binding region" description="H-T-H motif" evidence="4">
    <location>
        <begin position="28"/>
        <end position="48"/>
    </location>
</feature>
<dbReference type="GeneID" id="106819410"/>
<name>A0ABM1F517_PRICU</name>
<dbReference type="Pfam" id="PF04218">
    <property type="entry name" value="CENP-B_N"/>
    <property type="match status" value="1"/>
</dbReference>
<comment type="subcellular location">
    <subcellularLocation>
        <location evidence="1 4">Nucleus</location>
    </subcellularLocation>
</comment>
<evidence type="ECO:0000256" key="2">
    <source>
        <dbReference type="ARBA" id="ARBA00023125"/>
    </source>
</evidence>
<dbReference type="PROSITE" id="PS50960">
    <property type="entry name" value="HTH_PSQ"/>
    <property type="match status" value="1"/>
</dbReference>
<organism evidence="7 8">
    <name type="scientific">Priapulus caudatus</name>
    <name type="common">Priapulid worm</name>
    <dbReference type="NCBI Taxonomy" id="37621"/>
    <lineage>
        <taxon>Eukaryota</taxon>
        <taxon>Metazoa</taxon>
        <taxon>Ecdysozoa</taxon>
        <taxon>Scalidophora</taxon>
        <taxon>Priapulida</taxon>
        <taxon>Priapulimorpha</taxon>
        <taxon>Priapulimorphida</taxon>
        <taxon>Priapulidae</taxon>
        <taxon>Priapulus</taxon>
    </lineage>
</organism>
<dbReference type="Gene3D" id="1.10.10.60">
    <property type="entry name" value="Homeodomain-like"/>
    <property type="match status" value="2"/>
</dbReference>
<dbReference type="SUPFAM" id="SSF46689">
    <property type="entry name" value="Homeodomain-like"/>
    <property type="match status" value="2"/>
</dbReference>
<sequence>MPPKRKRVVLKVEQKLDIIRRLENGATQARIAEEFGIGTSTVSDIFKQRDTLKKFVSETAVFEVAAKRKVMRSAINEAVDQATYCWFLQQRASNTPLSGEFIKAQALKFNKICLRDGTGGNPDFKASCGWLQKFKERHGIRGRSVQGEILSTNPHAVDLFLNQLEEIIADGELSREQIYNCNETGLYFKVLPHRTLVGPREKTAPGSKKSKDRLTLLATFNATGTHKLPLLLIGKSKKPKCFKNVNMAALPVTYKNQKNACMDSDIFNQWFKHYFVLAVRRHLTLKGLPAKAILLIDNSHLHPYAGEMTSEDGQIRCVFLPPNTAPLLQPIYQGILETTKRIYRKNLVKKILSEPDNSSEGILNFIKSLTIKDAVYMSAEAWNAVKANTISKCWRKLNLGLEAAHDQATEVGATQQECAG</sequence>
<evidence type="ECO:0000256" key="3">
    <source>
        <dbReference type="ARBA" id="ARBA00023242"/>
    </source>
</evidence>
<dbReference type="PANTHER" id="PTHR19303:SF16">
    <property type="entry name" value="JERKY PROTEIN HOMOLOG-LIKE"/>
    <property type="match status" value="1"/>
</dbReference>
<evidence type="ECO:0000259" key="6">
    <source>
        <dbReference type="PROSITE" id="PS51253"/>
    </source>
</evidence>
<dbReference type="RefSeq" id="XP_014679538.1">
    <property type="nucleotide sequence ID" value="XM_014824052.1"/>
</dbReference>
<feature type="domain" description="HTH CENPB-type" evidence="6">
    <location>
        <begin position="67"/>
        <end position="144"/>
    </location>
</feature>
<feature type="domain" description="HTH psq-type" evidence="5">
    <location>
        <begin position="1"/>
        <end position="52"/>
    </location>
</feature>
<dbReference type="InterPro" id="IPR050863">
    <property type="entry name" value="CenT-Element_Derived"/>
</dbReference>
<dbReference type="InterPro" id="IPR004875">
    <property type="entry name" value="DDE_SF_endonuclease_dom"/>
</dbReference>
<keyword evidence="7" id="KW-1185">Reference proteome</keyword>
<evidence type="ECO:0000313" key="8">
    <source>
        <dbReference type="RefSeq" id="XP_014679538.1"/>
    </source>
</evidence>
<evidence type="ECO:0000313" key="7">
    <source>
        <dbReference type="Proteomes" id="UP000695022"/>
    </source>
</evidence>
<evidence type="ECO:0000256" key="4">
    <source>
        <dbReference type="PROSITE-ProRule" id="PRU00320"/>
    </source>
</evidence>
<dbReference type="PROSITE" id="PS51253">
    <property type="entry name" value="HTH_CENPB"/>
    <property type="match status" value="1"/>
</dbReference>
<keyword evidence="3 4" id="KW-0539">Nucleus</keyword>
<dbReference type="SMART" id="SM00674">
    <property type="entry name" value="CENPB"/>
    <property type="match status" value="1"/>
</dbReference>
<dbReference type="InterPro" id="IPR006600">
    <property type="entry name" value="HTH_CenpB_DNA-bd_dom"/>
</dbReference>
<dbReference type="Proteomes" id="UP000695022">
    <property type="component" value="Unplaced"/>
</dbReference>
<dbReference type="InterPro" id="IPR009057">
    <property type="entry name" value="Homeodomain-like_sf"/>
</dbReference>
<proteinExistence type="predicted"/>
<accession>A0ABM1F517</accession>
<protein>
    <submittedName>
        <fullName evidence="8">Jerky protein homolog-like</fullName>
    </submittedName>
</protein>
<gene>
    <name evidence="8" type="primary">LOC106819410</name>
</gene>